<evidence type="ECO:0000313" key="3">
    <source>
        <dbReference type="EMBL" id="SLN14433.1"/>
    </source>
</evidence>
<dbReference type="Pfam" id="PF11412">
    <property type="entry name" value="DsbD_N"/>
    <property type="match status" value="1"/>
</dbReference>
<dbReference type="AlphaFoldDB" id="A0A1X6Y9M8"/>
<dbReference type="EMBL" id="FWFJ01000002">
    <property type="protein sequence ID" value="SLN14433.1"/>
    <property type="molecule type" value="Genomic_DNA"/>
</dbReference>
<evidence type="ECO:0000313" key="4">
    <source>
        <dbReference type="Proteomes" id="UP000194012"/>
    </source>
</evidence>
<name>A0A1X6Y9M8_9RHOB</name>
<feature type="domain" description="Thiol:disulfide interchange protein DsbD N-terminal" evidence="2">
    <location>
        <begin position="42"/>
        <end position="143"/>
    </location>
</feature>
<accession>A0A1X6Y9M8</accession>
<sequence length="271" mass="28887">MIKAFFLSLVATLSLSLSLQAAPAKSLDDMVTVSVLPGWTMADGSHVAALKFVLKDGWKTYWRAPGEAGIPPRFNWSGSRNLAAVAVEWPTPVQTVTNGMRTIGYEHSLVLPIRLNPAKSGQPIHLAAELEIGVCSDICVPVTLSIAQDLPRGVTSPDPQIAAALASRPYTAKEARVGRVACQVTPVEGGLHVVAEVDMEQMGKGEFAVLETDNPDLWVAQAITSRNGNRLRAETEIYHGEGHSFALNRSGLRITILSSGDAVDIRGCPAG</sequence>
<feature type="chain" id="PRO_5012643128" description="Thiol:disulfide interchange protein DsbD N-terminal domain-containing protein" evidence="1">
    <location>
        <begin position="22"/>
        <end position="271"/>
    </location>
</feature>
<feature type="signal peptide" evidence="1">
    <location>
        <begin position="1"/>
        <end position="21"/>
    </location>
</feature>
<dbReference type="Proteomes" id="UP000194012">
    <property type="component" value="Unassembled WGS sequence"/>
</dbReference>
<evidence type="ECO:0000259" key="2">
    <source>
        <dbReference type="Pfam" id="PF11412"/>
    </source>
</evidence>
<protein>
    <recommendedName>
        <fullName evidence="2">Thiol:disulfide interchange protein DsbD N-terminal domain-containing protein</fullName>
    </recommendedName>
</protein>
<dbReference type="RefSeq" id="WP_245827138.1">
    <property type="nucleotide sequence ID" value="NZ_FWFJ01000002.1"/>
</dbReference>
<proteinExistence type="predicted"/>
<gene>
    <name evidence="3" type="ORF">ROG8370_00356</name>
</gene>
<keyword evidence="1" id="KW-0732">Signal</keyword>
<keyword evidence="4" id="KW-1185">Reference proteome</keyword>
<organism evidence="3 4">
    <name type="scientific">Roseovarius gaetbuli</name>
    <dbReference type="NCBI Taxonomy" id="1356575"/>
    <lineage>
        <taxon>Bacteria</taxon>
        <taxon>Pseudomonadati</taxon>
        <taxon>Pseudomonadota</taxon>
        <taxon>Alphaproteobacteria</taxon>
        <taxon>Rhodobacterales</taxon>
        <taxon>Roseobacteraceae</taxon>
        <taxon>Roseovarius</taxon>
    </lineage>
</organism>
<dbReference type="InterPro" id="IPR028250">
    <property type="entry name" value="DsbDN"/>
</dbReference>
<evidence type="ECO:0000256" key="1">
    <source>
        <dbReference type="SAM" id="SignalP"/>
    </source>
</evidence>
<reference evidence="4" key="1">
    <citation type="submission" date="2017-03" db="EMBL/GenBank/DDBJ databases">
        <authorList>
            <person name="Rodrigo-Torres L."/>
            <person name="Arahal R.D."/>
            <person name="Lucena T."/>
        </authorList>
    </citation>
    <scope>NUCLEOTIDE SEQUENCE [LARGE SCALE GENOMIC DNA]</scope>
    <source>
        <strain evidence="4">CECT 8370</strain>
    </source>
</reference>